<proteinExistence type="inferred from homology"/>
<dbReference type="InterPro" id="IPR036249">
    <property type="entry name" value="Thioredoxin-like_sf"/>
</dbReference>
<dbReference type="Proteomes" id="UP000321547">
    <property type="component" value="Unassembled WGS sequence"/>
</dbReference>
<dbReference type="CDD" id="cd03025">
    <property type="entry name" value="DsbA_FrnE_like"/>
    <property type="match status" value="1"/>
</dbReference>
<reference evidence="4 5" key="1">
    <citation type="submission" date="2016-10" db="EMBL/GenBank/DDBJ databases">
        <authorList>
            <person name="de Groot N.N."/>
        </authorList>
    </citation>
    <scope>NUCLEOTIDE SEQUENCE [LARGE SCALE GENOMIC DNA]</scope>
    <source>
        <strain evidence="4 5">DSM 17073</strain>
    </source>
</reference>
<accession>A0A1I5PPV6</accession>
<evidence type="ECO:0000256" key="1">
    <source>
        <dbReference type="ARBA" id="ARBA00022490"/>
    </source>
</evidence>
<evidence type="ECO:0000256" key="2">
    <source>
        <dbReference type="HAMAP-Rule" id="MF_02245"/>
    </source>
</evidence>
<evidence type="ECO:0000313" key="6">
    <source>
        <dbReference type="Proteomes" id="UP000321547"/>
    </source>
</evidence>
<dbReference type="STRING" id="306540.SAMN05421839_1168"/>
<keyword evidence="4" id="KW-0413">Isomerase</keyword>
<dbReference type="AlphaFoldDB" id="A0A1I5PPV6"/>
<comment type="subcellular location">
    <subcellularLocation>
        <location evidence="2">Cytoplasm</location>
    </subcellularLocation>
</comment>
<sequence>MSANHTGPELNHTQPKEAQYSFFDLLKKPIEIYMFTDPLCPEAWSLDPIIRKLQLEYGRFFTIRPILTGKWSNIYQDDLHTPKKLKAQWEKTACVTGVCCDGDLWIENPISYPINVSIAIKTAELQGIKAGRRYLRKVQEKLFLYKMDISTDNELIQIAKEVHLDTDEFKRDLHSDTAKKALRCDLKLTKEMDVDHTPSLVFFNEDDEDEGLKLSGAYPYEIYVKILKQLLEHEVYPMEIPDLLDFIRYFKFVSSVEIAIIFDWPVEKACKEMKKLKLQRIVEHIPVKHGMYWRYLED</sequence>
<dbReference type="InterPro" id="IPR046404">
    <property type="entry name" value="Adapter_SpxH"/>
</dbReference>
<dbReference type="EMBL" id="BJWI01000012">
    <property type="protein sequence ID" value="GEM01569.1"/>
    <property type="molecule type" value="Genomic_DNA"/>
</dbReference>
<dbReference type="Pfam" id="PF13743">
    <property type="entry name" value="Thioredoxin_5"/>
    <property type="match status" value="1"/>
</dbReference>
<dbReference type="Gene3D" id="1.10.472.60">
    <property type="entry name" value="putative protein disulfide isomerase domain"/>
    <property type="match status" value="1"/>
</dbReference>
<dbReference type="GO" id="GO:0005737">
    <property type="term" value="C:cytoplasm"/>
    <property type="evidence" value="ECO:0007669"/>
    <property type="project" value="UniProtKB-SubCell"/>
</dbReference>
<dbReference type="GO" id="GO:0016853">
    <property type="term" value="F:isomerase activity"/>
    <property type="evidence" value="ECO:0007669"/>
    <property type="project" value="UniProtKB-KW"/>
</dbReference>
<evidence type="ECO:0000313" key="5">
    <source>
        <dbReference type="Proteomes" id="UP000242243"/>
    </source>
</evidence>
<dbReference type="EMBL" id="FOXC01000016">
    <property type="protein sequence ID" value="SFP35927.1"/>
    <property type="molecule type" value="Genomic_DNA"/>
</dbReference>
<dbReference type="HAMAP" id="MF_02245">
    <property type="entry name" value="Adapter_SpxH"/>
    <property type="match status" value="1"/>
</dbReference>
<comment type="subunit">
    <text evidence="2">Interacts with Spx.</text>
</comment>
<dbReference type="RefSeq" id="WP_307725237.1">
    <property type="nucleotide sequence ID" value="NZ_BJWI01000012.1"/>
</dbReference>
<keyword evidence="1 2" id="KW-0963">Cytoplasm</keyword>
<name>A0A1I5PPV6_9BACI</name>
<reference evidence="3 6" key="2">
    <citation type="submission" date="2019-07" db="EMBL/GenBank/DDBJ databases">
        <title>Whole genome shotgun sequence of Halolactibacillus halophilus NBRC 100868.</title>
        <authorList>
            <person name="Hosoyama A."/>
            <person name="Uohara A."/>
            <person name="Ohji S."/>
            <person name="Ichikawa N."/>
        </authorList>
    </citation>
    <scope>NUCLEOTIDE SEQUENCE [LARGE SCALE GENOMIC DNA]</scope>
    <source>
        <strain evidence="3 6">NBRC 100868</strain>
    </source>
</reference>
<keyword evidence="6" id="KW-1185">Reference proteome</keyword>
<dbReference type="PANTHER" id="PTHR13887">
    <property type="entry name" value="GLUTATHIONE S-TRANSFERASE KAPPA"/>
    <property type="match status" value="1"/>
</dbReference>
<evidence type="ECO:0000313" key="4">
    <source>
        <dbReference type="EMBL" id="SFP35927.1"/>
    </source>
</evidence>
<evidence type="ECO:0000313" key="3">
    <source>
        <dbReference type="EMBL" id="GEM01569.1"/>
    </source>
</evidence>
<comment type="function">
    <text evidence="2">Adapter protein required for efficient degradation of Spx by ClpXP under non-stress conditions. Interaction with Spx stabilizes Spx and exposes the C-terminus of Spx for recognition and proteolysis by ClpXP.</text>
</comment>
<dbReference type="SUPFAM" id="SSF52833">
    <property type="entry name" value="Thioredoxin-like"/>
    <property type="match status" value="1"/>
</dbReference>
<dbReference type="Gene3D" id="3.40.30.10">
    <property type="entry name" value="Glutaredoxin"/>
    <property type="match status" value="1"/>
</dbReference>
<comment type="similarity">
    <text evidence="2">Belongs to the SpxH family.</text>
</comment>
<organism evidence="4 5">
    <name type="scientific">Halolactibacillus halophilus</name>
    <dbReference type="NCBI Taxonomy" id="306540"/>
    <lineage>
        <taxon>Bacteria</taxon>
        <taxon>Bacillati</taxon>
        <taxon>Bacillota</taxon>
        <taxon>Bacilli</taxon>
        <taxon>Bacillales</taxon>
        <taxon>Bacillaceae</taxon>
        <taxon>Halolactibacillus</taxon>
    </lineage>
</organism>
<protein>
    <recommendedName>
        <fullName evidence="2">ClpXP adapter protein SpxH</fullName>
    </recommendedName>
</protein>
<dbReference type="PANTHER" id="PTHR13887:SF47">
    <property type="entry name" value="CLPXP ADAPTER PROTEIN SPXH"/>
    <property type="match status" value="1"/>
</dbReference>
<dbReference type="Proteomes" id="UP000242243">
    <property type="component" value="Unassembled WGS sequence"/>
</dbReference>
<gene>
    <name evidence="2" type="primary">spxH</name>
    <name evidence="3" type="synonym">yjbH</name>
    <name evidence="3" type="ORF">HHA03_11010</name>
    <name evidence="4" type="ORF">SAMN05421839_1168</name>
</gene>